<proteinExistence type="predicted"/>
<gene>
    <name evidence="1" type="ORF">BSA145_16935</name>
</gene>
<name>A0A1L6ZLK2_BACIA</name>
<dbReference type="AlphaFoldDB" id="A0A1L6ZLK2"/>
<evidence type="ECO:0000313" key="1">
    <source>
        <dbReference type="EMBL" id="APT47403.1"/>
    </source>
</evidence>
<dbReference type="EMBL" id="CP015607">
    <property type="protein sequence ID" value="APT47403.1"/>
    <property type="molecule type" value="Genomic_DNA"/>
</dbReference>
<reference evidence="1 2" key="1">
    <citation type="submission" date="2016-05" db="EMBL/GenBank/DDBJ databases">
        <title>Complete Genome and Methylome Analysis of Psychrotrophic Bacterial Isolates from Antarctic Lake Untersee.</title>
        <authorList>
            <person name="Fomenkov A."/>
            <person name="Akimov V.N."/>
            <person name="Vasilyeva L.V."/>
            <person name="Andersen D."/>
            <person name="Vincze T."/>
            <person name="Roberts R.J."/>
        </authorList>
    </citation>
    <scope>NUCLEOTIDE SEQUENCE [LARGE SCALE GENOMIC DNA]</scope>
    <source>
        <strain evidence="1 2">U14-5</strain>
    </source>
</reference>
<organism evidence="1 2">
    <name type="scientific">Bacillus safensis</name>
    <dbReference type="NCBI Taxonomy" id="561879"/>
    <lineage>
        <taxon>Bacteria</taxon>
        <taxon>Bacillati</taxon>
        <taxon>Bacillota</taxon>
        <taxon>Bacilli</taxon>
        <taxon>Bacillales</taxon>
        <taxon>Bacillaceae</taxon>
        <taxon>Bacillus</taxon>
    </lineage>
</organism>
<evidence type="ECO:0000313" key="2">
    <source>
        <dbReference type="Proteomes" id="UP000185426"/>
    </source>
</evidence>
<dbReference type="Proteomes" id="UP000185426">
    <property type="component" value="Chromosome"/>
</dbReference>
<protein>
    <recommendedName>
        <fullName evidence="3">Phage portal protein</fullName>
    </recommendedName>
</protein>
<dbReference type="InterPro" id="IPR018755">
    <property type="entry name" value="Phage_Mu_Gp48"/>
</dbReference>
<sequence>MSKYDDMKAYLPSYLTEITEFDELMKSEAPEMERLDDSIFDMTDQLFPITATWGLNRWERMLKVQRESGDSIELRRARILNLMSNIPPITYASLERAVNRFLKNPSAVIRLTTGRYHFSLRVNLDDLQNTRYIVETLENLKPAHLAYKFTSVHHTDVHEIKDYHNRLTLRSRVGFFDHIPILLNGEFLLNGTFYLSGSRNSTDIPVRFRQSLKLAMKLKKEMKVLGRTRYVLVGAKHETDQQAALTLRSRFNHVRKEKRKVTFRMAAHVSNDQSGSVIIKQKYWTLDGSVPLDGSKYLAATSKKIDL</sequence>
<accession>A0A1L6ZLK2</accession>
<dbReference type="RefSeq" id="WP_075623156.1">
    <property type="nucleotide sequence ID" value="NZ_CP015607.1"/>
</dbReference>
<evidence type="ECO:0008006" key="3">
    <source>
        <dbReference type="Google" id="ProtNLM"/>
    </source>
</evidence>
<dbReference type="Pfam" id="PF10076">
    <property type="entry name" value="Phage_Mu_Gp48"/>
    <property type="match status" value="1"/>
</dbReference>